<dbReference type="PROSITE" id="PS50043">
    <property type="entry name" value="HTH_LUXR_2"/>
    <property type="match status" value="1"/>
</dbReference>
<dbReference type="Proteomes" id="UP000278673">
    <property type="component" value="Unassembled WGS sequence"/>
</dbReference>
<dbReference type="InterPro" id="IPR036890">
    <property type="entry name" value="HATPase_C_sf"/>
</dbReference>
<dbReference type="AlphaFoldDB" id="A0A3M2MC75"/>
<feature type="non-terminal residue" evidence="5">
    <location>
        <position position="1"/>
    </location>
</feature>
<organism evidence="5 6">
    <name type="scientific">Streptomyces triticirhizae</name>
    <dbReference type="NCBI Taxonomy" id="2483353"/>
    <lineage>
        <taxon>Bacteria</taxon>
        <taxon>Bacillati</taxon>
        <taxon>Actinomycetota</taxon>
        <taxon>Actinomycetes</taxon>
        <taxon>Kitasatosporales</taxon>
        <taxon>Streptomycetaceae</taxon>
        <taxon>Streptomyces</taxon>
    </lineage>
</organism>
<dbReference type="EMBL" id="RFFJ01000002">
    <property type="protein sequence ID" value="RMI46503.1"/>
    <property type="molecule type" value="Genomic_DNA"/>
</dbReference>
<dbReference type="PROSITE" id="PS00622">
    <property type="entry name" value="HTH_LUXR_1"/>
    <property type="match status" value="1"/>
</dbReference>
<evidence type="ECO:0000256" key="2">
    <source>
        <dbReference type="ARBA" id="ARBA00023125"/>
    </source>
</evidence>
<reference evidence="5 6" key="1">
    <citation type="submission" date="2018-10" db="EMBL/GenBank/DDBJ databases">
        <title>Isolation, diversity and antifungal activity of actinobacteria from wheat.</title>
        <authorList>
            <person name="Han C."/>
        </authorList>
    </citation>
    <scope>NUCLEOTIDE SEQUENCE [LARGE SCALE GENOMIC DNA]</scope>
    <source>
        <strain evidence="5 6">NEAU-YY642</strain>
    </source>
</reference>
<name>A0A3M2MC75_9ACTN</name>
<evidence type="ECO:0000313" key="6">
    <source>
        <dbReference type="Proteomes" id="UP000278673"/>
    </source>
</evidence>
<dbReference type="Pfam" id="PF00196">
    <property type="entry name" value="GerE"/>
    <property type="match status" value="1"/>
</dbReference>
<dbReference type="Gene3D" id="3.30.565.10">
    <property type="entry name" value="Histidine kinase-like ATPase, C-terminal domain"/>
    <property type="match status" value="1"/>
</dbReference>
<keyword evidence="2 5" id="KW-0238">DNA-binding</keyword>
<gene>
    <name evidence="5" type="ORF">EBN88_01065</name>
</gene>
<protein>
    <submittedName>
        <fullName evidence="5">DNA-binding response regulator</fullName>
    </submittedName>
</protein>
<proteinExistence type="predicted"/>
<keyword evidence="3" id="KW-0804">Transcription</keyword>
<dbReference type="InterPro" id="IPR036388">
    <property type="entry name" value="WH-like_DNA-bd_sf"/>
</dbReference>
<evidence type="ECO:0000256" key="1">
    <source>
        <dbReference type="ARBA" id="ARBA00023015"/>
    </source>
</evidence>
<feature type="domain" description="HTH luxR-type" evidence="4">
    <location>
        <begin position="160"/>
        <end position="225"/>
    </location>
</feature>
<dbReference type="InterPro" id="IPR016032">
    <property type="entry name" value="Sig_transdc_resp-reg_C-effctor"/>
</dbReference>
<comment type="caution">
    <text evidence="5">The sequence shown here is derived from an EMBL/GenBank/DDBJ whole genome shotgun (WGS) entry which is preliminary data.</text>
</comment>
<keyword evidence="6" id="KW-1185">Reference proteome</keyword>
<dbReference type="SMART" id="SM00421">
    <property type="entry name" value="HTH_LUXR"/>
    <property type="match status" value="1"/>
</dbReference>
<dbReference type="PRINTS" id="PR00038">
    <property type="entry name" value="HTHLUXR"/>
</dbReference>
<dbReference type="SUPFAM" id="SSF55874">
    <property type="entry name" value="ATPase domain of HSP90 chaperone/DNA topoisomerase II/histidine kinase"/>
    <property type="match status" value="1"/>
</dbReference>
<dbReference type="GO" id="GO:0006355">
    <property type="term" value="P:regulation of DNA-templated transcription"/>
    <property type="evidence" value="ECO:0007669"/>
    <property type="project" value="InterPro"/>
</dbReference>
<dbReference type="InterPro" id="IPR000792">
    <property type="entry name" value="Tscrpt_reg_LuxR_C"/>
</dbReference>
<dbReference type="GO" id="GO:0003677">
    <property type="term" value="F:DNA binding"/>
    <property type="evidence" value="ECO:0007669"/>
    <property type="project" value="UniProtKB-KW"/>
</dbReference>
<dbReference type="CDD" id="cd06170">
    <property type="entry name" value="LuxR_C_like"/>
    <property type="match status" value="1"/>
</dbReference>
<evidence type="ECO:0000313" key="5">
    <source>
        <dbReference type="EMBL" id="RMI46503.1"/>
    </source>
</evidence>
<dbReference type="PANTHER" id="PTHR44688">
    <property type="entry name" value="DNA-BINDING TRANSCRIPTIONAL ACTIVATOR DEVR_DOSR"/>
    <property type="match status" value="1"/>
</dbReference>
<evidence type="ECO:0000259" key="4">
    <source>
        <dbReference type="PROSITE" id="PS50043"/>
    </source>
</evidence>
<keyword evidence="1" id="KW-0805">Transcription regulation</keyword>
<dbReference type="Gene3D" id="1.10.10.10">
    <property type="entry name" value="Winged helix-like DNA-binding domain superfamily/Winged helix DNA-binding domain"/>
    <property type="match status" value="1"/>
</dbReference>
<dbReference type="RefSeq" id="WP_147472615.1">
    <property type="nucleotide sequence ID" value="NZ_RFFJ01000002.1"/>
</dbReference>
<evidence type="ECO:0000256" key="3">
    <source>
        <dbReference type="ARBA" id="ARBA00023163"/>
    </source>
</evidence>
<dbReference type="PANTHER" id="PTHR44688:SF16">
    <property type="entry name" value="DNA-BINDING TRANSCRIPTIONAL ACTIVATOR DEVR_DOSR"/>
    <property type="match status" value="1"/>
</dbReference>
<sequence length="234" mass="24433">ATDLAAAALVELRAAGERGPGAGGPAESVADVFSRLADKLVLLMRHNDVRLELGEPEEPDRPLPAPVADAAYATVRGAVLTMLEQPGLGRVRVAWTVDGGALRLSVRDDGPGELTTDHPGIRRLAEGLAALDAEVTLDAVPGWGTTLVVALPLASAKGQRQQPPASLNPRELDVLRLLSSGHRNRRIAELLGISEHTVKFHVANILDKLDVASRGEAAAAARSFGLVEAGAPFA</sequence>
<dbReference type="SUPFAM" id="SSF46894">
    <property type="entry name" value="C-terminal effector domain of the bipartite response regulators"/>
    <property type="match status" value="1"/>
</dbReference>
<accession>A0A3M2MC75</accession>